<keyword evidence="3" id="KW-1185">Reference proteome</keyword>
<comment type="caution">
    <text evidence="2">The sequence shown here is derived from an EMBL/GenBank/DDBJ whole genome shotgun (WGS) entry which is preliminary data.</text>
</comment>
<feature type="transmembrane region" description="Helical" evidence="1">
    <location>
        <begin position="211"/>
        <end position="231"/>
    </location>
</feature>
<dbReference type="EMBL" id="JBHTEE010000001">
    <property type="protein sequence ID" value="MFC7601957.1"/>
    <property type="molecule type" value="Genomic_DNA"/>
</dbReference>
<organism evidence="2 3">
    <name type="scientific">Streptosporangium amethystogenes subsp. fukuiense</name>
    <dbReference type="NCBI Taxonomy" id="698418"/>
    <lineage>
        <taxon>Bacteria</taxon>
        <taxon>Bacillati</taxon>
        <taxon>Actinomycetota</taxon>
        <taxon>Actinomycetes</taxon>
        <taxon>Streptosporangiales</taxon>
        <taxon>Streptosporangiaceae</taxon>
        <taxon>Streptosporangium</taxon>
    </lineage>
</organism>
<feature type="transmembrane region" description="Helical" evidence="1">
    <location>
        <begin position="90"/>
        <end position="108"/>
    </location>
</feature>
<name>A0ABW2T0P6_9ACTN</name>
<reference evidence="3" key="1">
    <citation type="journal article" date="2019" name="Int. J. Syst. Evol. Microbiol.">
        <title>The Global Catalogue of Microorganisms (GCM) 10K type strain sequencing project: providing services to taxonomists for standard genome sequencing and annotation.</title>
        <authorList>
            <consortium name="The Broad Institute Genomics Platform"/>
            <consortium name="The Broad Institute Genome Sequencing Center for Infectious Disease"/>
            <person name="Wu L."/>
            <person name="Ma J."/>
        </authorList>
    </citation>
    <scope>NUCLEOTIDE SEQUENCE [LARGE SCALE GENOMIC DNA]</scope>
    <source>
        <strain evidence="3">JCM 10083</strain>
    </source>
</reference>
<protein>
    <submittedName>
        <fullName evidence="2">DUF1648 domain-containing protein</fullName>
    </submittedName>
</protein>
<dbReference type="Proteomes" id="UP001596514">
    <property type="component" value="Unassembled WGS sequence"/>
</dbReference>
<feature type="transmembrane region" description="Helical" evidence="1">
    <location>
        <begin position="54"/>
        <end position="78"/>
    </location>
</feature>
<evidence type="ECO:0000313" key="3">
    <source>
        <dbReference type="Proteomes" id="UP001596514"/>
    </source>
</evidence>
<dbReference type="RefSeq" id="WP_343982899.1">
    <property type="nucleotide sequence ID" value="NZ_BAAAGK010000278.1"/>
</dbReference>
<sequence>MGQRARFLSVAAGWSVLVAAVLVAAPLTLRDRLPDPIATHWGGSSGAPDGSMPFTASVLFQVGLWVLISGVLCAIVLVNAGKLRNRANRMALGAVLGGGGPFFLGLQATTLSANLDVPDWRQADHLGWSALLVVAALLLGGWLGALMARPGPNDSPEPKATSPRRVPLGPGQRAVWVSCLRNGLLVALGCSFLAAGMGLAVLALLGGDGMLWIPATIMGLVGLVGVIFSSVRVQVTEEGVVLFYGPLHLPRKRIPITRVERAWSEELFPSNVGGWGVRGLPGGTTVMLRGGECLVIGYVSGGRFAVSIDDAENGAALLNTLVARTSTASGLR</sequence>
<keyword evidence="1" id="KW-0812">Transmembrane</keyword>
<gene>
    <name evidence="2" type="ORF">ACFQVD_17815</name>
</gene>
<accession>A0ABW2T0P6</accession>
<keyword evidence="1" id="KW-0472">Membrane</keyword>
<feature type="transmembrane region" description="Helical" evidence="1">
    <location>
        <begin position="128"/>
        <end position="148"/>
    </location>
</feature>
<evidence type="ECO:0000256" key="1">
    <source>
        <dbReference type="SAM" id="Phobius"/>
    </source>
</evidence>
<feature type="transmembrane region" description="Helical" evidence="1">
    <location>
        <begin position="183"/>
        <end position="205"/>
    </location>
</feature>
<keyword evidence="1" id="KW-1133">Transmembrane helix</keyword>
<evidence type="ECO:0000313" key="2">
    <source>
        <dbReference type="EMBL" id="MFC7601957.1"/>
    </source>
</evidence>
<proteinExistence type="predicted"/>